<keyword evidence="6 8" id="KW-0408">Iron</keyword>
<keyword evidence="7 9" id="KW-0503">Monooxygenase</keyword>
<dbReference type="InterPro" id="IPR036396">
    <property type="entry name" value="Cyt_P450_sf"/>
</dbReference>
<dbReference type="AlphaFoldDB" id="A0AAW2R5U5"/>
<dbReference type="EMBL" id="JACGWJ010000014">
    <property type="protein sequence ID" value="KAL0374958.1"/>
    <property type="molecule type" value="Genomic_DNA"/>
</dbReference>
<dbReference type="GO" id="GO:0016705">
    <property type="term" value="F:oxidoreductase activity, acting on paired donors, with incorporation or reduction of molecular oxygen"/>
    <property type="evidence" value="ECO:0007669"/>
    <property type="project" value="InterPro"/>
</dbReference>
<gene>
    <name evidence="10" type="ORF">Sradi_3411500</name>
</gene>
<evidence type="ECO:0000256" key="9">
    <source>
        <dbReference type="RuleBase" id="RU000461"/>
    </source>
</evidence>
<evidence type="ECO:0000256" key="5">
    <source>
        <dbReference type="ARBA" id="ARBA00023002"/>
    </source>
</evidence>
<dbReference type="PRINTS" id="PR00463">
    <property type="entry name" value="EP450I"/>
</dbReference>
<keyword evidence="4 8" id="KW-0479">Metal-binding</keyword>
<dbReference type="GO" id="GO:0004497">
    <property type="term" value="F:monooxygenase activity"/>
    <property type="evidence" value="ECO:0007669"/>
    <property type="project" value="UniProtKB-KW"/>
</dbReference>
<dbReference type="GO" id="GO:0016020">
    <property type="term" value="C:membrane"/>
    <property type="evidence" value="ECO:0007669"/>
    <property type="project" value="UniProtKB-SubCell"/>
</dbReference>
<evidence type="ECO:0000256" key="7">
    <source>
        <dbReference type="ARBA" id="ARBA00023033"/>
    </source>
</evidence>
<comment type="similarity">
    <text evidence="2 9">Belongs to the cytochrome P450 family.</text>
</comment>
<organism evidence="10">
    <name type="scientific">Sesamum radiatum</name>
    <name type="common">Black benniseed</name>
    <dbReference type="NCBI Taxonomy" id="300843"/>
    <lineage>
        <taxon>Eukaryota</taxon>
        <taxon>Viridiplantae</taxon>
        <taxon>Streptophyta</taxon>
        <taxon>Embryophyta</taxon>
        <taxon>Tracheophyta</taxon>
        <taxon>Spermatophyta</taxon>
        <taxon>Magnoliopsida</taxon>
        <taxon>eudicotyledons</taxon>
        <taxon>Gunneridae</taxon>
        <taxon>Pentapetalae</taxon>
        <taxon>asterids</taxon>
        <taxon>lamiids</taxon>
        <taxon>Lamiales</taxon>
        <taxon>Pedaliaceae</taxon>
        <taxon>Sesamum</taxon>
    </lineage>
</organism>
<evidence type="ECO:0000256" key="8">
    <source>
        <dbReference type="PIRSR" id="PIRSR602401-1"/>
    </source>
</evidence>
<dbReference type="PANTHER" id="PTHR47950:SF14">
    <property type="entry name" value="CYTOCHROME P450 76A2-LIKE ISOFORM X1"/>
    <property type="match status" value="1"/>
</dbReference>
<evidence type="ECO:0000256" key="1">
    <source>
        <dbReference type="ARBA" id="ARBA00004167"/>
    </source>
</evidence>
<evidence type="ECO:0000313" key="10">
    <source>
        <dbReference type="EMBL" id="KAL0374958.1"/>
    </source>
</evidence>
<sequence length="614" mass="69181">MVELLRHQEVMIKAKNELAQVVGKSNKFEENHLKLGLPYLEAVIKETLRLHTPVPLLVPRRAVQDTKFMGHHIPKDTQLLVNAGNRAGSRTLGGSIVLYTREGEDVSDGQKTGALGCNTSKVFEVMPQLNRQHQPLQKIRQGKVATRAPGWPVFGHMFNLGGTPHRAIAELEPKYGPVVWLKLGSINTMAVLTATAASEFFKNHDLCFADRTIVETMTAHGYVDGSLALAPYGSRWRVLRRICTVELFVGKRINETEGIRKKCVEDMLSWIEKDGNGNAIPVGRYVFLALFNLLGNLMMSRDLVDPESEKGMVFYDAMKKVMEWSGRPNVSDLFPWIRWIDLQGLKRRANRDMGTAIGIVSGFVKERIQQRKNGEGKEKDFLDVLLEFEGCKGESEKLTETEIIIFILEIFLAGTETTSTSIEWAMSELLRNPETMAKLKDEISGVVGPGEKFQEAHIDNLPYLQAVIKETLRLHPPLPFLLPRRAIQDTNFMGYSVPKNTQVFVNVWAIGRDQEYWDDAVCFKPERFLGMNVDYRGQSFELIPFGAGRRMCAGLALGHRMIHFVLGSLVHEFEWELESSVTPDAVDMSERMGITVGKLEPLTALPRKHACHIN</sequence>
<comment type="cofactor">
    <cofactor evidence="8">
        <name>heme</name>
        <dbReference type="ChEBI" id="CHEBI:30413"/>
    </cofactor>
</comment>
<dbReference type="PRINTS" id="PR00385">
    <property type="entry name" value="P450"/>
</dbReference>
<dbReference type="InterPro" id="IPR001128">
    <property type="entry name" value="Cyt_P450"/>
</dbReference>
<comment type="caution">
    <text evidence="10">The sequence shown here is derived from an EMBL/GenBank/DDBJ whole genome shotgun (WGS) entry which is preliminary data.</text>
</comment>
<dbReference type="InterPro" id="IPR002401">
    <property type="entry name" value="Cyt_P450_E_grp-I"/>
</dbReference>
<evidence type="ECO:0000256" key="6">
    <source>
        <dbReference type="ARBA" id="ARBA00023004"/>
    </source>
</evidence>
<feature type="binding site" description="axial binding residue" evidence="8">
    <location>
        <position position="552"/>
    </location>
    <ligand>
        <name>heme</name>
        <dbReference type="ChEBI" id="CHEBI:30413"/>
    </ligand>
    <ligandPart>
        <name>Fe</name>
        <dbReference type="ChEBI" id="CHEBI:18248"/>
    </ligandPart>
</feature>
<dbReference type="InterPro" id="IPR017972">
    <property type="entry name" value="Cyt_P450_CS"/>
</dbReference>
<evidence type="ECO:0000256" key="2">
    <source>
        <dbReference type="ARBA" id="ARBA00010617"/>
    </source>
</evidence>
<protein>
    <submittedName>
        <fullName evidence="10">Cytochrome</fullName>
    </submittedName>
</protein>
<evidence type="ECO:0000256" key="4">
    <source>
        <dbReference type="ARBA" id="ARBA00022723"/>
    </source>
</evidence>
<keyword evidence="3 8" id="KW-0349">Heme</keyword>
<dbReference type="SUPFAM" id="SSF48264">
    <property type="entry name" value="Cytochrome P450"/>
    <property type="match status" value="2"/>
</dbReference>
<dbReference type="CDD" id="cd11073">
    <property type="entry name" value="CYP76-like"/>
    <property type="match status" value="1"/>
</dbReference>
<dbReference type="GO" id="GO:0005506">
    <property type="term" value="F:iron ion binding"/>
    <property type="evidence" value="ECO:0007669"/>
    <property type="project" value="InterPro"/>
</dbReference>
<dbReference type="PANTHER" id="PTHR47950">
    <property type="entry name" value="CYTOCHROME P450, FAMILY 76, SUBFAMILY C, POLYPEPTIDE 5-RELATED"/>
    <property type="match status" value="1"/>
</dbReference>
<comment type="subcellular location">
    <subcellularLocation>
        <location evidence="1">Membrane</location>
        <topology evidence="1">Single-pass membrane protein</topology>
    </subcellularLocation>
</comment>
<dbReference type="PROSITE" id="PS00086">
    <property type="entry name" value="CYTOCHROME_P450"/>
    <property type="match status" value="1"/>
</dbReference>
<dbReference type="FunFam" id="1.10.630.10:FF:000007">
    <property type="entry name" value="Cytochrome P450 76C4"/>
    <property type="match status" value="1"/>
</dbReference>
<dbReference type="Gene3D" id="1.10.630.10">
    <property type="entry name" value="Cytochrome P450"/>
    <property type="match status" value="2"/>
</dbReference>
<proteinExistence type="inferred from homology"/>
<reference evidence="10" key="2">
    <citation type="journal article" date="2024" name="Plant">
        <title>Genomic evolution and insights into agronomic trait innovations of Sesamum species.</title>
        <authorList>
            <person name="Miao H."/>
            <person name="Wang L."/>
            <person name="Qu L."/>
            <person name="Liu H."/>
            <person name="Sun Y."/>
            <person name="Le M."/>
            <person name="Wang Q."/>
            <person name="Wei S."/>
            <person name="Zheng Y."/>
            <person name="Lin W."/>
            <person name="Duan Y."/>
            <person name="Cao H."/>
            <person name="Xiong S."/>
            <person name="Wang X."/>
            <person name="Wei L."/>
            <person name="Li C."/>
            <person name="Ma Q."/>
            <person name="Ju M."/>
            <person name="Zhao R."/>
            <person name="Li G."/>
            <person name="Mu C."/>
            <person name="Tian Q."/>
            <person name="Mei H."/>
            <person name="Zhang T."/>
            <person name="Gao T."/>
            <person name="Zhang H."/>
        </authorList>
    </citation>
    <scope>NUCLEOTIDE SEQUENCE</scope>
    <source>
        <strain evidence="10">G02</strain>
    </source>
</reference>
<dbReference type="GO" id="GO:0020037">
    <property type="term" value="F:heme binding"/>
    <property type="evidence" value="ECO:0007669"/>
    <property type="project" value="InterPro"/>
</dbReference>
<evidence type="ECO:0000256" key="3">
    <source>
        <dbReference type="ARBA" id="ARBA00022617"/>
    </source>
</evidence>
<dbReference type="Pfam" id="PF00067">
    <property type="entry name" value="p450"/>
    <property type="match status" value="2"/>
</dbReference>
<keyword evidence="5 9" id="KW-0560">Oxidoreductase</keyword>
<accession>A0AAW2R5U5</accession>
<reference evidence="10" key="1">
    <citation type="submission" date="2020-06" db="EMBL/GenBank/DDBJ databases">
        <authorList>
            <person name="Li T."/>
            <person name="Hu X."/>
            <person name="Zhang T."/>
            <person name="Song X."/>
            <person name="Zhang H."/>
            <person name="Dai N."/>
            <person name="Sheng W."/>
            <person name="Hou X."/>
            <person name="Wei L."/>
        </authorList>
    </citation>
    <scope>NUCLEOTIDE SEQUENCE</scope>
    <source>
        <strain evidence="10">G02</strain>
        <tissue evidence="10">Leaf</tissue>
    </source>
</reference>
<name>A0AAW2R5U5_SESRA</name>